<gene>
    <name evidence="13" type="ORF">CRP01_18835</name>
</gene>
<evidence type="ECO:0000256" key="3">
    <source>
        <dbReference type="ARBA" id="ARBA00022448"/>
    </source>
</evidence>
<dbReference type="InterPro" id="IPR001734">
    <property type="entry name" value="Na/solute_symporter"/>
</dbReference>
<evidence type="ECO:0000313" key="14">
    <source>
        <dbReference type="Proteomes" id="UP000223913"/>
    </source>
</evidence>
<comment type="similarity">
    <text evidence="2 11">Belongs to the sodium:solute symporter (SSF) (TC 2.A.21) family.</text>
</comment>
<evidence type="ECO:0000256" key="6">
    <source>
        <dbReference type="ARBA" id="ARBA00022989"/>
    </source>
</evidence>
<keyword evidence="14" id="KW-1185">Reference proteome</keyword>
<keyword evidence="4" id="KW-1003">Cell membrane</keyword>
<evidence type="ECO:0000256" key="7">
    <source>
        <dbReference type="ARBA" id="ARBA00023053"/>
    </source>
</evidence>
<accession>A0A2D0N9G2</accession>
<evidence type="ECO:0000256" key="9">
    <source>
        <dbReference type="ARBA" id="ARBA00023136"/>
    </source>
</evidence>
<comment type="subcellular location">
    <subcellularLocation>
        <location evidence="1">Cell membrane</location>
        <topology evidence="1">Multi-pass membrane protein</topology>
    </subcellularLocation>
</comment>
<dbReference type="InterPro" id="IPR051163">
    <property type="entry name" value="Sodium:Solute_Symporter_SSF"/>
</dbReference>
<dbReference type="PROSITE" id="PS50283">
    <property type="entry name" value="NA_SOLUT_SYMP_3"/>
    <property type="match status" value="1"/>
</dbReference>
<dbReference type="Proteomes" id="UP000223913">
    <property type="component" value="Unassembled WGS sequence"/>
</dbReference>
<feature type="transmembrane region" description="Helical" evidence="12">
    <location>
        <begin position="123"/>
        <end position="150"/>
    </location>
</feature>
<dbReference type="GO" id="GO:0015293">
    <property type="term" value="F:symporter activity"/>
    <property type="evidence" value="ECO:0007669"/>
    <property type="project" value="TreeGrafter"/>
</dbReference>
<proteinExistence type="inferred from homology"/>
<sequence length="493" mass="54240">MTPTIILGVIIAYFLLLIGISYLTGKNADNDQFFLAGRKSNWLVVAFGMIGASLSGVTFISVPGTVGAGGANQAFSYMQVVFGYLLGYAVIALVLMPLYYRMQLTSIYTYLEERLGLSAYKTGAAYFLLSRILGASFRLYLVAIVLQNFVLGPMGIPFWATVAATILLIWVYTFRGGINTIIWTDTLQTLSMLVAVVITIFSIGSALETDIGGMIDYVQNSEYSQIFFFEGGWSDPNNFFKQFIGGALITIVMTGLDQDMMQKNLSCPTIRDAQKNMFTFSAVLVFANFLFLSLGALLYIYAANVGLSIPAQSDELYPMIALQHLSPMVGIVFIIGLIAAAYSSADSALTALTTSFCVDFLDFEKSDVSEEEKKKTRFRVHIGFSVLLFIVILIFNLINDRAVISQLLKVAGYTYGPLLGLFAFGMLTDLKVNNRWVIPICIAAPILTYLLDLFSASIFYGFQFGYLNLAVNGLLTFVGLLTISYHVPKTEED</sequence>
<feature type="transmembrane region" description="Helical" evidence="12">
    <location>
        <begin position="410"/>
        <end position="430"/>
    </location>
</feature>
<keyword evidence="9 12" id="KW-0472">Membrane</keyword>
<dbReference type="Pfam" id="PF00474">
    <property type="entry name" value="SSF"/>
    <property type="match status" value="1"/>
</dbReference>
<comment type="caution">
    <text evidence="13">The sequence shown here is derived from an EMBL/GenBank/DDBJ whole genome shotgun (WGS) entry which is preliminary data.</text>
</comment>
<feature type="transmembrane region" description="Helical" evidence="12">
    <location>
        <begin position="380"/>
        <end position="398"/>
    </location>
</feature>
<evidence type="ECO:0000256" key="12">
    <source>
        <dbReference type="SAM" id="Phobius"/>
    </source>
</evidence>
<dbReference type="AlphaFoldDB" id="A0A2D0N9G2"/>
<evidence type="ECO:0000313" key="13">
    <source>
        <dbReference type="EMBL" id="PHN05161.1"/>
    </source>
</evidence>
<dbReference type="CDD" id="cd10326">
    <property type="entry name" value="SLC5sbd_NIS-like"/>
    <property type="match status" value="1"/>
</dbReference>
<feature type="transmembrane region" description="Helical" evidence="12">
    <location>
        <begin position="43"/>
        <end position="62"/>
    </location>
</feature>
<protein>
    <submittedName>
        <fullName evidence="13">Sodium:solute symporter</fullName>
    </submittedName>
</protein>
<keyword evidence="6 12" id="KW-1133">Transmembrane helix</keyword>
<feature type="transmembrane region" description="Helical" evidence="12">
    <location>
        <begin position="186"/>
        <end position="207"/>
    </location>
</feature>
<dbReference type="PANTHER" id="PTHR42985:SF47">
    <property type="entry name" value="INTEGRAL MEMBRANE TRANSPORT PROTEIN"/>
    <property type="match status" value="1"/>
</dbReference>
<evidence type="ECO:0000256" key="11">
    <source>
        <dbReference type="RuleBase" id="RU362091"/>
    </source>
</evidence>
<feature type="transmembrane region" description="Helical" evidence="12">
    <location>
        <begin position="437"/>
        <end position="460"/>
    </location>
</feature>
<evidence type="ECO:0000256" key="2">
    <source>
        <dbReference type="ARBA" id="ARBA00006434"/>
    </source>
</evidence>
<feature type="transmembrane region" description="Helical" evidence="12">
    <location>
        <begin position="82"/>
        <end position="102"/>
    </location>
</feature>
<dbReference type="EMBL" id="PDUD01000023">
    <property type="protein sequence ID" value="PHN05161.1"/>
    <property type="molecule type" value="Genomic_DNA"/>
</dbReference>
<keyword evidence="10" id="KW-0739">Sodium transport</keyword>
<feature type="transmembrane region" description="Helical" evidence="12">
    <location>
        <begin position="6"/>
        <end position="23"/>
    </location>
</feature>
<keyword evidence="7" id="KW-0915">Sodium</keyword>
<feature type="transmembrane region" description="Helical" evidence="12">
    <location>
        <begin position="156"/>
        <end position="174"/>
    </location>
</feature>
<evidence type="ECO:0000256" key="8">
    <source>
        <dbReference type="ARBA" id="ARBA00023065"/>
    </source>
</evidence>
<dbReference type="GO" id="GO:0006814">
    <property type="term" value="P:sodium ion transport"/>
    <property type="evidence" value="ECO:0007669"/>
    <property type="project" value="UniProtKB-KW"/>
</dbReference>
<dbReference type="PANTHER" id="PTHR42985">
    <property type="entry name" value="SODIUM-COUPLED MONOCARBOXYLATE TRANSPORTER"/>
    <property type="match status" value="1"/>
</dbReference>
<dbReference type="GO" id="GO:0005886">
    <property type="term" value="C:plasma membrane"/>
    <property type="evidence" value="ECO:0007669"/>
    <property type="project" value="UniProtKB-SubCell"/>
</dbReference>
<feature type="transmembrane region" description="Helical" evidence="12">
    <location>
        <begin position="277"/>
        <end position="301"/>
    </location>
</feature>
<feature type="transmembrane region" description="Helical" evidence="12">
    <location>
        <begin position="239"/>
        <end position="256"/>
    </location>
</feature>
<dbReference type="InterPro" id="IPR038377">
    <property type="entry name" value="Na/Glc_symporter_sf"/>
</dbReference>
<keyword evidence="8" id="KW-0406">Ion transport</keyword>
<dbReference type="OrthoDB" id="891563at2"/>
<feature type="transmembrane region" description="Helical" evidence="12">
    <location>
        <begin position="321"/>
        <end position="342"/>
    </location>
</feature>
<evidence type="ECO:0000256" key="5">
    <source>
        <dbReference type="ARBA" id="ARBA00022692"/>
    </source>
</evidence>
<name>A0A2D0N9G2_FLAN2</name>
<keyword evidence="3" id="KW-0813">Transport</keyword>
<dbReference type="Gene3D" id="1.20.1730.10">
    <property type="entry name" value="Sodium/glucose cotransporter"/>
    <property type="match status" value="1"/>
</dbReference>
<evidence type="ECO:0000256" key="10">
    <source>
        <dbReference type="ARBA" id="ARBA00023201"/>
    </source>
</evidence>
<evidence type="ECO:0000256" key="4">
    <source>
        <dbReference type="ARBA" id="ARBA00022475"/>
    </source>
</evidence>
<feature type="transmembrane region" description="Helical" evidence="12">
    <location>
        <begin position="466"/>
        <end position="487"/>
    </location>
</feature>
<keyword evidence="5 12" id="KW-0812">Transmembrane</keyword>
<organism evidence="13 14">
    <name type="scientific">Flavilitoribacter nigricans (strain ATCC 23147 / DSM 23189 / NBRC 102662 / NCIMB 1420 / SS-2)</name>
    <name type="common">Lewinella nigricans</name>
    <dbReference type="NCBI Taxonomy" id="1122177"/>
    <lineage>
        <taxon>Bacteria</taxon>
        <taxon>Pseudomonadati</taxon>
        <taxon>Bacteroidota</taxon>
        <taxon>Saprospiria</taxon>
        <taxon>Saprospirales</taxon>
        <taxon>Lewinellaceae</taxon>
        <taxon>Flavilitoribacter</taxon>
    </lineage>
</organism>
<reference evidence="13 14" key="1">
    <citation type="submission" date="2017-10" db="EMBL/GenBank/DDBJ databases">
        <title>The draft genome sequence of Lewinella nigricans NBRC 102662.</title>
        <authorList>
            <person name="Wang K."/>
        </authorList>
    </citation>
    <scope>NUCLEOTIDE SEQUENCE [LARGE SCALE GENOMIC DNA]</scope>
    <source>
        <strain evidence="13 14">NBRC 102662</strain>
    </source>
</reference>
<evidence type="ECO:0000256" key="1">
    <source>
        <dbReference type="ARBA" id="ARBA00004651"/>
    </source>
</evidence>